<reference evidence="2 3" key="1">
    <citation type="submission" date="2018-12" db="EMBL/GenBank/DDBJ databases">
        <authorList>
            <person name="Toschakov S.V."/>
        </authorList>
    </citation>
    <scope>NUCLEOTIDE SEQUENCE [LARGE SCALE GENOMIC DNA]</scope>
    <source>
        <strain evidence="2 3">GM2012</strain>
    </source>
</reference>
<name>A0A432MLW6_9BACT</name>
<dbReference type="EMBL" id="RYZH01000010">
    <property type="protein sequence ID" value="RUL88424.1"/>
    <property type="molecule type" value="Genomic_DNA"/>
</dbReference>
<evidence type="ECO:0000256" key="1">
    <source>
        <dbReference type="SAM" id="MobiDB-lite"/>
    </source>
</evidence>
<organism evidence="2 3">
    <name type="scientific">Tautonia sociabilis</name>
    <dbReference type="NCBI Taxonomy" id="2080755"/>
    <lineage>
        <taxon>Bacteria</taxon>
        <taxon>Pseudomonadati</taxon>
        <taxon>Planctomycetota</taxon>
        <taxon>Planctomycetia</taxon>
        <taxon>Isosphaerales</taxon>
        <taxon>Isosphaeraceae</taxon>
        <taxon>Tautonia</taxon>
    </lineage>
</organism>
<proteinExistence type="predicted"/>
<feature type="compositionally biased region" description="Pro residues" evidence="1">
    <location>
        <begin position="17"/>
        <end position="28"/>
    </location>
</feature>
<keyword evidence="3" id="KW-1185">Reference proteome</keyword>
<accession>A0A432MLW6</accession>
<protein>
    <submittedName>
        <fullName evidence="2">Uncharacterized protein</fullName>
    </submittedName>
</protein>
<dbReference type="AlphaFoldDB" id="A0A432MLW6"/>
<gene>
    <name evidence="2" type="ORF">TsocGM_06830</name>
</gene>
<sequence length="146" mass="15758">MPDHLIRLRGPWELLPGPGPDADAPPSPSRLDLPADSPPLALRPCRLRRRFGRPLRLPPGSSCRLRVEHLPGLVRVALNGRILVDGPPDSTLELPLPDDLLPRNLLELTLAPSAAIPSASSLPWGVVTLVFEAADSVDGRSPPPRR</sequence>
<feature type="compositionally biased region" description="Low complexity" evidence="1">
    <location>
        <begin position="29"/>
        <end position="38"/>
    </location>
</feature>
<comment type="caution">
    <text evidence="2">The sequence shown here is derived from an EMBL/GenBank/DDBJ whole genome shotgun (WGS) entry which is preliminary data.</text>
</comment>
<evidence type="ECO:0000313" key="3">
    <source>
        <dbReference type="Proteomes" id="UP000280296"/>
    </source>
</evidence>
<dbReference type="Proteomes" id="UP000280296">
    <property type="component" value="Unassembled WGS sequence"/>
</dbReference>
<reference evidence="2 3" key="2">
    <citation type="submission" date="2019-01" db="EMBL/GenBank/DDBJ databases">
        <title>Tautonia sociabilis, a novel thermotolerant planctomycete of Isosphaeraceae family, isolated from a 4000 m deep subterranean habitat.</title>
        <authorList>
            <person name="Kovaleva O.L."/>
            <person name="Elcheninov A.G."/>
            <person name="Van Heerden E."/>
            <person name="Toshchakov S.V."/>
            <person name="Novikov A."/>
            <person name="Bonch-Osmolovskaya E.A."/>
            <person name="Kublanov I.V."/>
        </authorList>
    </citation>
    <scope>NUCLEOTIDE SEQUENCE [LARGE SCALE GENOMIC DNA]</scope>
    <source>
        <strain evidence="2 3">GM2012</strain>
    </source>
</reference>
<feature type="region of interest" description="Disordered" evidence="1">
    <location>
        <begin position="10"/>
        <end position="38"/>
    </location>
</feature>
<dbReference type="RefSeq" id="WP_126724561.1">
    <property type="nucleotide sequence ID" value="NZ_RYZH01000010.1"/>
</dbReference>
<evidence type="ECO:0000313" key="2">
    <source>
        <dbReference type="EMBL" id="RUL88424.1"/>
    </source>
</evidence>